<keyword evidence="2" id="KW-1185">Reference proteome</keyword>
<comment type="caution">
    <text evidence="1">The sequence shown here is derived from an EMBL/GenBank/DDBJ whole genome shotgun (WGS) entry which is preliminary data.</text>
</comment>
<reference evidence="1" key="1">
    <citation type="submission" date="2020-11" db="EMBL/GenBank/DDBJ databases">
        <authorList>
            <consortium name="DOE Joint Genome Institute"/>
            <person name="Ahrendt S."/>
            <person name="Riley R."/>
            <person name="Andreopoulos W."/>
            <person name="LaButti K."/>
            <person name="Pangilinan J."/>
            <person name="Ruiz-duenas F.J."/>
            <person name="Barrasa J.M."/>
            <person name="Sanchez-Garcia M."/>
            <person name="Camarero S."/>
            <person name="Miyauchi S."/>
            <person name="Serrano A."/>
            <person name="Linde D."/>
            <person name="Babiker R."/>
            <person name="Drula E."/>
            <person name="Ayuso-Fernandez I."/>
            <person name="Pacheco R."/>
            <person name="Padilla G."/>
            <person name="Ferreira P."/>
            <person name="Barriuso J."/>
            <person name="Kellner H."/>
            <person name="Castanera R."/>
            <person name="Alfaro M."/>
            <person name="Ramirez L."/>
            <person name="Pisabarro A.G."/>
            <person name="Kuo A."/>
            <person name="Tritt A."/>
            <person name="Lipzen A."/>
            <person name="He G."/>
            <person name="Yan M."/>
            <person name="Ng V."/>
            <person name="Cullen D."/>
            <person name="Martin F."/>
            <person name="Rosso M.-N."/>
            <person name="Henrissat B."/>
            <person name="Hibbett D."/>
            <person name="Martinez A.T."/>
            <person name="Grigoriev I.V."/>
        </authorList>
    </citation>
    <scope>NUCLEOTIDE SEQUENCE</scope>
    <source>
        <strain evidence="1">AH 44721</strain>
    </source>
</reference>
<protein>
    <submittedName>
        <fullName evidence="1">Uncharacterized protein</fullName>
    </submittedName>
</protein>
<name>A0A9P5TFA9_GYMJU</name>
<evidence type="ECO:0000313" key="1">
    <source>
        <dbReference type="EMBL" id="KAF8873848.1"/>
    </source>
</evidence>
<dbReference type="OrthoDB" id="3270451at2759"/>
<dbReference type="AlphaFoldDB" id="A0A9P5TFA9"/>
<dbReference type="Proteomes" id="UP000724874">
    <property type="component" value="Unassembled WGS sequence"/>
</dbReference>
<organism evidence="1 2">
    <name type="scientific">Gymnopilus junonius</name>
    <name type="common">Spectacular rustgill mushroom</name>
    <name type="synonym">Gymnopilus spectabilis subsp. junonius</name>
    <dbReference type="NCBI Taxonomy" id="109634"/>
    <lineage>
        <taxon>Eukaryota</taxon>
        <taxon>Fungi</taxon>
        <taxon>Dikarya</taxon>
        <taxon>Basidiomycota</taxon>
        <taxon>Agaricomycotina</taxon>
        <taxon>Agaricomycetes</taxon>
        <taxon>Agaricomycetidae</taxon>
        <taxon>Agaricales</taxon>
        <taxon>Agaricineae</taxon>
        <taxon>Hymenogastraceae</taxon>
        <taxon>Gymnopilus</taxon>
    </lineage>
</organism>
<accession>A0A9P5TFA9</accession>
<gene>
    <name evidence="1" type="ORF">CPB84DRAFT_1690553</name>
</gene>
<dbReference type="EMBL" id="JADNYJ010000227">
    <property type="protein sequence ID" value="KAF8873848.1"/>
    <property type="molecule type" value="Genomic_DNA"/>
</dbReference>
<evidence type="ECO:0000313" key="2">
    <source>
        <dbReference type="Proteomes" id="UP000724874"/>
    </source>
</evidence>
<proteinExistence type="predicted"/>
<sequence>MNLPGDSLNDPIDVDSCPLLFEPAQGQDYVKKEEISLGKDVPPPKIISNTSYTAWDAYGKKEMFTPEFHYATFHARMKNLMAKLDEGLIEDQPPFLSCPEKSQFKLIPYDIFLAMDAPTLQHHMSKKHIVITHIPHNKETKFGESAICTLIGSLNSQVSINDFSVECSDKTTSLIQVVSGYTSDILVNERSNGQILNGLDFPMGDADRRPNKYAVDLDACDITCGFHQVPLTSSYLTEHMRWGAAGTRNTLTFVHIDCDGLNTNDGPICGSKLWAVMERLLGSKPLSSIHFFLDEEAFVLDDVPAKVKYRFEGIVLRSSDILFMKANTPHFVYGMEAAVCHGGHYYMTSLMQDTLQGVIHAFILNNFLTNTSHWPTCQIFHHILLFYHLGLMEESIPSSDQSFVHLPDVKTIDGILNLLSVCILVILGNVLDFCTYKAANQDDDESATPEQAYLINDCDVNAIPYFERVAQCYARGVAFYIMQWIQSCATIRGPSQDIIPDLPYQFLVQIIQSLQNYKLAAGRRHLGGVPHCTYLKLKSQIENIVNANDTINSVWKTRSGLPSDSLSLADKDRYSVEWSSGWQPNWKTPQDFVTMGLTSFDSKYFQATRKYAGGGGVTASGGPEDVQVPT</sequence>